<dbReference type="CDD" id="cd00112">
    <property type="entry name" value="LDLa"/>
    <property type="match status" value="2"/>
</dbReference>
<keyword evidence="8" id="KW-0735">Signal-anchor</keyword>
<dbReference type="PROSITE" id="PS50068">
    <property type="entry name" value="LDLRA_2"/>
    <property type="match status" value="2"/>
</dbReference>
<dbReference type="PROSITE" id="PS00134">
    <property type="entry name" value="TRYPSIN_HIS"/>
    <property type="match status" value="1"/>
</dbReference>
<dbReference type="SUPFAM" id="SSF56487">
    <property type="entry name" value="SRCR-like"/>
    <property type="match status" value="1"/>
</dbReference>
<dbReference type="InterPro" id="IPR043504">
    <property type="entry name" value="Peptidase_S1_PA_chymotrypsin"/>
</dbReference>
<evidence type="ECO:0000256" key="13">
    <source>
        <dbReference type="PROSITE-ProRule" id="PRU00059"/>
    </source>
</evidence>
<dbReference type="Pfam" id="PF00629">
    <property type="entry name" value="MAM"/>
    <property type="match status" value="1"/>
</dbReference>
<dbReference type="InterPro" id="IPR001190">
    <property type="entry name" value="SRCR"/>
</dbReference>
<dbReference type="Gene3D" id="2.60.120.290">
    <property type="entry name" value="Spermadhesin, CUB domain"/>
    <property type="match status" value="2"/>
</dbReference>
<feature type="disulfide bond" evidence="14">
    <location>
        <begin position="667"/>
        <end position="682"/>
    </location>
</feature>
<dbReference type="PROSITE" id="PS01180">
    <property type="entry name" value="CUB"/>
    <property type="match status" value="2"/>
</dbReference>
<dbReference type="GeneTree" id="ENSGT00940000164655"/>
<dbReference type="InterPro" id="IPR018114">
    <property type="entry name" value="TRYPSIN_HIS"/>
</dbReference>
<protein>
    <recommendedName>
        <fullName evidence="23">Transmembrane serine protease 15</fullName>
    </recommendedName>
</protein>
<dbReference type="SUPFAM" id="SSF49854">
    <property type="entry name" value="Spermadhesin, CUB domain"/>
    <property type="match status" value="2"/>
</dbReference>
<evidence type="ECO:0000256" key="12">
    <source>
        <dbReference type="ARBA" id="ARBA00023180"/>
    </source>
</evidence>
<accession>A0AAQ4R2L0</accession>
<keyword evidence="7 15" id="KW-0720">Serine protease</keyword>
<evidence type="ECO:0000256" key="5">
    <source>
        <dbReference type="ARBA" id="ARBA00022737"/>
    </source>
</evidence>
<feature type="disulfide bond" evidence="14">
    <location>
        <begin position="648"/>
        <end position="660"/>
    </location>
</feature>
<feature type="transmembrane region" description="Helical" evidence="16">
    <location>
        <begin position="12"/>
        <end position="34"/>
    </location>
</feature>
<dbReference type="RefSeq" id="XP_040038938.1">
    <property type="nucleotide sequence ID" value="XM_040183004.1"/>
</dbReference>
<keyword evidence="4 16" id="KW-0812">Transmembrane</keyword>
<dbReference type="InterPro" id="IPR033116">
    <property type="entry name" value="TRYPSIN_SER"/>
</dbReference>
<dbReference type="SMART" id="SM00192">
    <property type="entry name" value="LDLa"/>
    <property type="match status" value="2"/>
</dbReference>
<keyword evidence="6 15" id="KW-0378">Hydrolase</keyword>
<evidence type="ECO:0000256" key="9">
    <source>
        <dbReference type="ARBA" id="ARBA00022989"/>
    </source>
</evidence>
<evidence type="ECO:0008006" key="23">
    <source>
        <dbReference type="Google" id="ProtNLM"/>
    </source>
</evidence>
<dbReference type="InterPro" id="IPR013320">
    <property type="entry name" value="ConA-like_dom_sf"/>
</dbReference>
<dbReference type="Gene3D" id="2.60.120.200">
    <property type="match status" value="1"/>
</dbReference>
<sequence>MKRAPSFLEFSLTVVCLLLLTCCVGLIVVSWLSLKLEGPAKTTVLTGRMSITEGAVFSEELKNSSSLRFKSLAYDVQQQVSKAFTHSDLAQVFKSCEVLYFSLGSVVVNFDLSFHQLIDVKDTEQQLWAGLLESGTGELVIDRNSIWITEKQTETTAATTSIFPPTAARTSGLPSTAATTSASTELCPPDHTTCANQSMCVLINRLCDGVQDCPDASDEDATRCATVCDGQFILSDLNGSFCSSNVSVMHNKSFCRWIVRLKPGLSVEIKFHYFETEENVNVLKLYENIGVEKQLAAELSGSNPPGTVWLLTDQSTVEFISDDVNNLSGFKASYRAANLSNLSNQEKLTCTFERGMCFWRQQQEEDDGDWIRTSIPTFPPLSGPSVDHTLNNSSGFYMVTPLSPGQWLKSFRMHSLRLSAQPQLMCLSFWYHMFGEDVHRLRVLLSGPPVIVVIQRDGNYGDNWNYGQVTLNLTTETVVVFEALKKGGMRNDIALDDITLTSDPCGPSPPEPTNVPPPTTAPPIPADCGGPFDLWEPNSTFSSPNYPQSYGNKAHCVWTLHTREGRNIQLHFLDFDVEATYDIVEVRDGAGPNSYLLAVLTGGIGPSSDLFSTTNRMTVRFFTDVSGNGRGFRANFTSGVNLGSPAACAVSQFQCRTGGCIHGNGECDGEVDCPDGSDEAECVVWQVNSSRRLQFQLISSLLTICADTWNPHLSVFTCQYLGYSSGESRLLPARPEDSPFATIRISSNGSLETSTSETCISGEVISLTCDNQPCGIQVVTNESRDTDKSAVRKPGEVRVVGGVDAVKGAWPWIVSLQWRGRHVCGASVLGRDWLLTAAHCVYGKNLHLQSWSAVFGLHSQSDMNSLEVQTRRVDRIWIHRHYNRETKQADIAMMHLQQPISFSQFIQPLCLPAEGQEFTAGTRCLIAGWGQTSEQGDLPDVLQETNVALLVQDQCQHQLPEYNITSSMLCAGHPEGGVDSCKGDSGGPLIYEDNGHWILIGVTSFGIGCGRPQRPGVYTRVSAFSSWIAQTRRSSSSSSSSCC</sequence>
<keyword evidence="9 16" id="KW-1133">Transmembrane helix</keyword>
<evidence type="ECO:0000256" key="11">
    <source>
        <dbReference type="ARBA" id="ARBA00023157"/>
    </source>
</evidence>
<evidence type="ECO:0000256" key="14">
    <source>
        <dbReference type="PROSITE-ProRule" id="PRU00124"/>
    </source>
</evidence>
<keyword evidence="22" id="KW-1185">Reference proteome</keyword>
<dbReference type="CTD" id="5651"/>
<dbReference type="Gene3D" id="2.40.10.10">
    <property type="entry name" value="Trypsin-like serine proteases"/>
    <property type="match status" value="2"/>
</dbReference>
<keyword evidence="5" id="KW-0677">Repeat</keyword>
<keyword evidence="12" id="KW-0325">Glycoprotein</keyword>
<dbReference type="PROSITE" id="PS50240">
    <property type="entry name" value="TRYPSIN_DOM"/>
    <property type="match status" value="1"/>
</dbReference>
<dbReference type="SMART" id="SM00042">
    <property type="entry name" value="CUB"/>
    <property type="match status" value="2"/>
</dbReference>
<dbReference type="InterPro" id="IPR000998">
    <property type="entry name" value="MAM_dom"/>
</dbReference>
<comment type="caution">
    <text evidence="14">Lacks conserved residue(s) required for the propagation of feature annotation.</text>
</comment>
<dbReference type="AlphaFoldDB" id="A0AAQ4R2L0"/>
<name>A0AAQ4R2L0_GASAC</name>
<dbReference type="InterPro" id="IPR035914">
    <property type="entry name" value="Sperma_CUB_dom_sf"/>
</dbReference>
<dbReference type="RefSeq" id="XP_040038939.1">
    <property type="nucleotide sequence ID" value="XM_040183005.1"/>
</dbReference>
<dbReference type="PROSITE" id="PS01209">
    <property type="entry name" value="LDLRA_1"/>
    <property type="match status" value="2"/>
</dbReference>
<dbReference type="GO" id="GO:0009566">
    <property type="term" value="P:fertilization"/>
    <property type="evidence" value="ECO:0007669"/>
    <property type="project" value="UniProtKB-ARBA"/>
</dbReference>
<dbReference type="GO" id="GO:0016020">
    <property type="term" value="C:membrane"/>
    <property type="evidence" value="ECO:0007669"/>
    <property type="project" value="UniProtKB-SubCell"/>
</dbReference>
<feature type="domain" description="SEA" evidence="18">
    <location>
        <begin position="41"/>
        <end position="153"/>
    </location>
</feature>
<reference evidence="21" key="3">
    <citation type="submission" date="2025-09" db="UniProtKB">
        <authorList>
            <consortium name="Ensembl"/>
        </authorList>
    </citation>
    <scope>IDENTIFICATION</scope>
</reference>
<keyword evidence="11 14" id="KW-1015">Disulfide bond</keyword>
<dbReference type="SMART" id="SM00020">
    <property type="entry name" value="Tryp_SPc"/>
    <property type="match status" value="1"/>
</dbReference>
<dbReference type="Pfam" id="PF15494">
    <property type="entry name" value="SRCR_2"/>
    <property type="match status" value="1"/>
</dbReference>
<dbReference type="FunFam" id="2.60.120.290:FF:000005">
    <property type="entry name" value="Procollagen C-endopeptidase enhancer 1"/>
    <property type="match status" value="1"/>
</dbReference>
<dbReference type="GO" id="GO:0006508">
    <property type="term" value="P:proteolysis"/>
    <property type="evidence" value="ECO:0007669"/>
    <property type="project" value="UniProtKB-KW"/>
</dbReference>
<dbReference type="CDD" id="cd06263">
    <property type="entry name" value="MAM"/>
    <property type="match status" value="1"/>
</dbReference>
<feature type="domain" description="MAM" evidence="19">
    <location>
        <begin position="348"/>
        <end position="507"/>
    </location>
</feature>
<dbReference type="PANTHER" id="PTHR24252">
    <property type="entry name" value="ACROSIN-RELATED"/>
    <property type="match status" value="1"/>
</dbReference>
<dbReference type="Pfam" id="PF00431">
    <property type="entry name" value="CUB"/>
    <property type="match status" value="2"/>
</dbReference>
<comment type="subcellular location">
    <subcellularLocation>
        <location evidence="1">Membrane</location>
        <topology evidence="1">Single-pass type II membrane protein</topology>
    </subcellularLocation>
</comment>
<keyword evidence="10 16" id="KW-0472">Membrane</keyword>
<dbReference type="Pfam" id="PF00057">
    <property type="entry name" value="Ldl_recept_a"/>
    <property type="match status" value="2"/>
</dbReference>
<dbReference type="SUPFAM" id="SSF49899">
    <property type="entry name" value="Concanavalin A-like lectins/glucanases"/>
    <property type="match status" value="1"/>
</dbReference>
<evidence type="ECO:0000256" key="3">
    <source>
        <dbReference type="ARBA" id="ARBA00022670"/>
    </source>
</evidence>
<dbReference type="Proteomes" id="UP000007635">
    <property type="component" value="Chromosome VII"/>
</dbReference>
<dbReference type="PRINTS" id="PR00722">
    <property type="entry name" value="CHYMOTRYPSIN"/>
</dbReference>
<reference evidence="21 22" key="1">
    <citation type="journal article" date="2021" name="G3 (Bethesda)">
        <title>Improved contiguity of the threespine stickleback genome using long-read sequencing.</title>
        <authorList>
            <person name="Nath S."/>
            <person name="Shaw D.E."/>
            <person name="White M.A."/>
        </authorList>
    </citation>
    <scope>NUCLEOTIDE SEQUENCE [LARGE SCALE GENOMIC DNA]</scope>
    <source>
        <strain evidence="21 22">Lake Benthic</strain>
    </source>
</reference>
<evidence type="ECO:0000256" key="2">
    <source>
        <dbReference type="ARBA" id="ARBA00009931"/>
    </source>
</evidence>
<dbReference type="Ensembl" id="ENSGACT00000051561.1">
    <property type="protein sequence ID" value="ENSGACP00000057884.1"/>
    <property type="gene ID" value="ENSGACG00000020914.4"/>
</dbReference>
<dbReference type="InterPro" id="IPR036364">
    <property type="entry name" value="SEA_dom_sf"/>
</dbReference>
<dbReference type="InterPro" id="IPR009003">
    <property type="entry name" value="Peptidase_S1_PA"/>
</dbReference>
<dbReference type="FunFam" id="2.40.10.10:FF:000003">
    <property type="entry name" value="Transmembrane serine protease 3"/>
    <property type="match status" value="1"/>
</dbReference>
<dbReference type="GeneID" id="120822981"/>
<dbReference type="PROSITE" id="PS50060">
    <property type="entry name" value="MAM_2"/>
    <property type="match status" value="1"/>
</dbReference>
<dbReference type="SUPFAM" id="SSF50494">
    <property type="entry name" value="Trypsin-like serine proteases"/>
    <property type="match status" value="1"/>
</dbReference>
<feature type="disulfide bond" evidence="14">
    <location>
        <begin position="655"/>
        <end position="673"/>
    </location>
</feature>
<feature type="disulfide bond" evidence="13">
    <location>
        <begin position="228"/>
        <end position="255"/>
    </location>
</feature>
<evidence type="ECO:0000256" key="4">
    <source>
        <dbReference type="ARBA" id="ARBA00022692"/>
    </source>
</evidence>
<keyword evidence="3 15" id="KW-0645">Protease</keyword>
<dbReference type="GO" id="GO:0004252">
    <property type="term" value="F:serine-type endopeptidase activity"/>
    <property type="evidence" value="ECO:0007669"/>
    <property type="project" value="InterPro"/>
</dbReference>
<feature type="domain" description="Peptidase S1" evidence="20">
    <location>
        <begin position="799"/>
        <end position="1033"/>
    </location>
</feature>
<dbReference type="InterPro" id="IPR036772">
    <property type="entry name" value="SRCR-like_dom_sf"/>
</dbReference>
<feature type="domain" description="CUB" evidence="17">
    <location>
        <begin position="528"/>
        <end position="639"/>
    </location>
</feature>
<evidence type="ECO:0000256" key="10">
    <source>
        <dbReference type="ARBA" id="ARBA00023136"/>
    </source>
</evidence>
<dbReference type="PROSITE" id="PS00135">
    <property type="entry name" value="TRYPSIN_SER"/>
    <property type="match status" value="1"/>
</dbReference>
<dbReference type="InterPro" id="IPR001314">
    <property type="entry name" value="Peptidase_S1A"/>
</dbReference>
<evidence type="ECO:0000256" key="6">
    <source>
        <dbReference type="ARBA" id="ARBA00022801"/>
    </source>
</evidence>
<dbReference type="SUPFAM" id="SSF57424">
    <property type="entry name" value="LDL receptor-like module"/>
    <property type="match status" value="2"/>
</dbReference>
<dbReference type="InterPro" id="IPR000859">
    <property type="entry name" value="CUB_dom"/>
</dbReference>
<dbReference type="InterPro" id="IPR001254">
    <property type="entry name" value="Trypsin_dom"/>
</dbReference>
<evidence type="ECO:0000313" key="21">
    <source>
        <dbReference type="Ensembl" id="ENSGACP00000057884.1"/>
    </source>
</evidence>
<evidence type="ECO:0000256" key="1">
    <source>
        <dbReference type="ARBA" id="ARBA00004606"/>
    </source>
</evidence>
<feature type="domain" description="CUB" evidence="17">
    <location>
        <begin position="228"/>
        <end position="337"/>
    </location>
</feature>
<evidence type="ECO:0000256" key="7">
    <source>
        <dbReference type="ARBA" id="ARBA00022825"/>
    </source>
</evidence>
<dbReference type="Gene3D" id="3.30.70.960">
    <property type="entry name" value="SEA domain"/>
    <property type="match status" value="1"/>
</dbReference>
<dbReference type="Pfam" id="PF01390">
    <property type="entry name" value="SEA"/>
    <property type="match status" value="1"/>
</dbReference>
<evidence type="ECO:0000259" key="20">
    <source>
        <dbReference type="PROSITE" id="PS50240"/>
    </source>
</evidence>
<dbReference type="InterPro" id="IPR023415">
    <property type="entry name" value="LDLR_class-A_CS"/>
</dbReference>
<proteinExistence type="inferred from homology"/>
<dbReference type="InterPro" id="IPR036055">
    <property type="entry name" value="LDL_receptor-like_sf"/>
</dbReference>
<dbReference type="SMART" id="SM00200">
    <property type="entry name" value="SEA"/>
    <property type="match status" value="1"/>
</dbReference>
<evidence type="ECO:0000259" key="18">
    <source>
        <dbReference type="PROSITE" id="PS50024"/>
    </source>
</evidence>
<reference evidence="21" key="2">
    <citation type="submission" date="2025-08" db="UniProtKB">
        <authorList>
            <consortium name="Ensembl"/>
        </authorList>
    </citation>
    <scope>IDENTIFICATION</scope>
</reference>
<dbReference type="SMART" id="SM00137">
    <property type="entry name" value="MAM"/>
    <property type="match status" value="1"/>
</dbReference>
<comment type="similarity">
    <text evidence="2">Belongs to the DMBT1 family.</text>
</comment>
<evidence type="ECO:0000259" key="17">
    <source>
        <dbReference type="PROSITE" id="PS01180"/>
    </source>
</evidence>
<dbReference type="Gene3D" id="4.10.400.10">
    <property type="entry name" value="Low-density Lipoprotein Receptor"/>
    <property type="match status" value="2"/>
</dbReference>
<dbReference type="FunFam" id="2.60.120.200:FF:000128">
    <property type="entry name" value="enteropeptidase isoform X2"/>
    <property type="match status" value="1"/>
</dbReference>
<dbReference type="SUPFAM" id="SSF82671">
    <property type="entry name" value="SEA domain"/>
    <property type="match status" value="1"/>
</dbReference>
<evidence type="ECO:0000313" key="22">
    <source>
        <dbReference type="Proteomes" id="UP000007635"/>
    </source>
</evidence>
<evidence type="ECO:0000256" key="16">
    <source>
        <dbReference type="SAM" id="Phobius"/>
    </source>
</evidence>
<dbReference type="InterPro" id="IPR000082">
    <property type="entry name" value="SEA_dom"/>
</dbReference>
<dbReference type="InterPro" id="IPR002172">
    <property type="entry name" value="LDrepeatLR_classA_rpt"/>
</dbReference>
<dbReference type="CDD" id="cd00041">
    <property type="entry name" value="CUB"/>
    <property type="match status" value="2"/>
</dbReference>
<evidence type="ECO:0000256" key="15">
    <source>
        <dbReference type="RuleBase" id="RU363034"/>
    </source>
</evidence>
<organism evidence="21 22">
    <name type="scientific">Gasterosteus aculeatus aculeatus</name>
    <name type="common">three-spined stickleback</name>
    <dbReference type="NCBI Taxonomy" id="481459"/>
    <lineage>
        <taxon>Eukaryota</taxon>
        <taxon>Metazoa</taxon>
        <taxon>Chordata</taxon>
        <taxon>Craniata</taxon>
        <taxon>Vertebrata</taxon>
        <taxon>Euteleostomi</taxon>
        <taxon>Actinopterygii</taxon>
        <taxon>Neopterygii</taxon>
        <taxon>Teleostei</taxon>
        <taxon>Neoteleostei</taxon>
        <taxon>Acanthomorphata</taxon>
        <taxon>Eupercaria</taxon>
        <taxon>Perciformes</taxon>
        <taxon>Cottioidei</taxon>
        <taxon>Gasterosteales</taxon>
        <taxon>Gasterosteidae</taxon>
        <taxon>Gasterosteus</taxon>
    </lineage>
</organism>
<dbReference type="Pfam" id="PF00089">
    <property type="entry name" value="Trypsin"/>
    <property type="match status" value="1"/>
</dbReference>
<evidence type="ECO:0000259" key="19">
    <source>
        <dbReference type="PROSITE" id="PS50060"/>
    </source>
</evidence>
<evidence type="ECO:0000256" key="8">
    <source>
        <dbReference type="ARBA" id="ARBA00022968"/>
    </source>
</evidence>
<dbReference type="PANTHER" id="PTHR24252:SF16">
    <property type="entry name" value="TRANSMEMBRANE SERINE PROTEASE 15"/>
    <property type="match status" value="1"/>
</dbReference>
<dbReference type="PROSITE" id="PS50024">
    <property type="entry name" value="SEA"/>
    <property type="match status" value="1"/>
</dbReference>
<dbReference type="CDD" id="cd00190">
    <property type="entry name" value="Tryp_SPc"/>
    <property type="match status" value="1"/>
</dbReference>